<proteinExistence type="predicted"/>
<evidence type="ECO:0000313" key="1">
    <source>
        <dbReference type="EMBL" id="VAW12555.1"/>
    </source>
</evidence>
<dbReference type="AlphaFoldDB" id="A0A3B0T2J7"/>
<sequence length="549" mass="61951">MKRKHSKYILTLLATLICTVVFAQPDSLRKEVEVVKAYKPSVSDAYKINNIPKIEEARHQKPTFDYSIFSQPVFSTFSVNTLQAAKITGKPSEDTGFGLLRLGAGNYSKPYIDFFFNNNKSKNTVFGLHFKHLSSHGKVKLEGGDKVKAPFSDNSAEMFVKRYFRKSALKAGLSFYRNAFNYYGYPEQPVPSVLLAGNQSVNLFNTKQAFSKGALNISLVNTSKSKNRPTFGFDLKYHYFSTKSGQTEHLGDFAFHITKPVNNMTGILDAGGSFYLADNIINRATLLTGQRQQMWMYAKPAIFMENDFANFKAGGNIYFVLDKEDEAVLKFTPNVILNITPVEGILSIFGGVDGKYEMNNYSKIAYLNPFVTPGHDVKNSFQQFRFFGGFDGKFSTKTNFKIAAEYTMVKGQPFFYLEEKAPTPLSSTNLVVYNDFKILYDNMNLLKFNVEVFHAATGNFNLLLTGNYYVYEPETEVEAWNMPEFDAKLSLEYKVTEQLEVSSDIYLIGKRTGLIIYSPSRITGSATPLKKAMTLDTVFDLNVSGTYHF</sequence>
<dbReference type="EMBL" id="UOEP01000003">
    <property type="protein sequence ID" value="VAW12555.1"/>
    <property type="molecule type" value="Genomic_DNA"/>
</dbReference>
<reference evidence="1" key="1">
    <citation type="submission" date="2018-06" db="EMBL/GenBank/DDBJ databases">
        <authorList>
            <person name="Zhirakovskaya E."/>
        </authorList>
    </citation>
    <scope>NUCLEOTIDE SEQUENCE</scope>
</reference>
<accession>A0A3B0T2J7</accession>
<gene>
    <name evidence="1" type="ORF">MNBD_BACTEROID01-1251</name>
</gene>
<feature type="non-terminal residue" evidence="1">
    <location>
        <position position="549"/>
    </location>
</feature>
<organism evidence="1">
    <name type="scientific">hydrothermal vent metagenome</name>
    <dbReference type="NCBI Taxonomy" id="652676"/>
    <lineage>
        <taxon>unclassified sequences</taxon>
        <taxon>metagenomes</taxon>
        <taxon>ecological metagenomes</taxon>
    </lineage>
</organism>
<protein>
    <submittedName>
        <fullName evidence="1">Uncharacterized protein</fullName>
    </submittedName>
</protein>
<name>A0A3B0T2J7_9ZZZZ</name>